<reference evidence="3" key="1">
    <citation type="journal article" date="2019" name="Int. J. Syst. Evol. Microbiol.">
        <title>The Global Catalogue of Microorganisms (GCM) 10K type strain sequencing project: providing services to taxonomists for standard genome sequencing and annotation.</title>
        <authorList>
            <consortium name="The Broad Institute Genomics Platform"/>
            <consortium name="The Broad Institute Genome Sequencing Center for Infectious Disease"/>
            <person name="Wu L."/>
            <person name="Ma J."/>
        </authorList>
    </citation>
    <scope>NUCLEOTIDE SEQUENCE [LARGE SCALE GENOMIC DNA]</scope>
    <source>
        <strain evidence="3">CGMCC 1.15928</strain>
    </source>
</reference>
<dbReference type="EMBL" id="BMKF01000001">
    <property type="protein sequence ID" value="GGB63838.1"/>
    <property type="molecule type" value="Genomic_DNA"/>
</dbReference>
<dbReference type="PROSITE" id="PS51257">
    <property type="entry name" value="PROKAR_LIPOPROTEIN"/>
    <property type="match status" value="1"/>
</dbReference>
<dbReference type="Proteomes" id="UP000628854">
    <property type="component" value="Unassembled WGS sequence"/>
</dbReference>
<evidence type="ECO:0000256" key="1">
    <source>
        <dbReference type="SAM" id="SignalP"/>
    </source>
</evidence>
<keyword evidence="1" id="KW-0732">Signal</keyword>
<protein>
    <submittedName>
        <fullName evidence="2">Uncharacterized protein</fullName>
    </submittedName>
</protein>
<dbReference type="RefSeq" id="WP_084391522.1">
    <property type="nucleotide sequence ID" value="NZ_BMKF01000001.1"/>
</dbReference>
<feature type="chain" id="PRO_5046415708" evidence="1">
    <location>
        <begin position="22"/>
        <end position="157"/>
    </location>
</feature>
<proteinExistence type="predicted"/>
<evidence type="ECO:0000313" key="3">
    <source>
        <dbReference type="Proteomes" id="UP000628854"/>
    </source>
</evidence>
<evidence type="ECO:0000313" key="2">
    <source>
        <dbReference type="EMBL" id="GGB63838.1"/>
    </source>
</evidence>
<name>A0ABQ1JA61_9PROT</name>
<gene>
    <name evidence="2" type="ORF">GCM10011503_10710</name>
</gene>
<keyword evidence="3" id="KW-1185">Reference proteome</keyword>
<organism evidence="2 3">
    <name type="scientific">Henriciella pelagia</name>
    <dbReference type="NCBI Taxonomy" id="1977912"/>
    <lineage>
        <taxon>Bacteria</taxon>
        <taxon>Pseudomonadati</taxon>
        <taxon>Pseudomonadota</taxon>
        <taxon>Alphaproteobacteria</taxon>
        <taxon>Hyphomonadales</taxon>
        <taxon>Hyphomonadaceae</taxon>
        <taxon>Henriciella</taxon>
    </lineage>
</organism>
<sequence>MLRAFPFVVLLALTACGGDPASDGETAPSTTVPAPVIGADMELPVEDPFCTFTAEGGAPEGGYVFVTSMGESVYHGYARLDGETTRLTEVEAGFGAGIETRRYVTDDESVELEVILLEAGESEEAVSYTGSVRSIFPVEGDAVKFEGRCAYAGDAHE</sequence>
<accession>A0ABQ1JA61</accession>
<comment type="caution">
    <text evidence="2">The sequence shown here is derived from an EMBL/GenBank/DDBJ whole genome shotgun (WGS) entry which is preliminary data.</text>
</comment>
<feature type="signal peptide" evidence="1">
    <location>
        <begin position="1"/>
        <end position="21"/>
    </location>
</feature>